<evidence type="ECO:0000313" key="1">
    <source>
        <dbReference type="EMBL" id="RZG69918.1"/>
    </source>
</evidence>
<dbReference type="RefSeq" id="WP_130143789.1">
    <property type="nucleotide sequence ID" value="NZ_SGSU01000001.1"/>
</dbReference>
<dbReference type="EMBL" id="SGSU01000001">
    <property type="protein sequence ID" value="RZG69918.1"/>
    <property type="molecule type" value="Genomic_DNA"/>
</dbReference>
<gene>
    <name evidence="1" type="ORF">EXE25_01160</name>
</gene>
<dbReference type="Pfam" id="PF14175">
    <property type="entry name" value="YaaC"/>
    <property type="match status" value="1"/>
</dbReference>
<proteinExistence type="predicted"/>
<dbReference type="InterPro" id="IPR026988">
    <property type="entry name" value="YaaC-like"/>
</dbReference>
<protein>
    <recommendedName>
        <fullName evidence="3">YaaC-like Protein</fullName>
    </recommendedName>
</protein>
<name>A0A4Q7B4V9_9GAMM</name>
<evidence type="ECO:0008006" key="3">
    <source>
        <dbReference type="Google" id="ProtNLM"/>
    </source>
</evidence>
<dbReference type="Proteomes" id="UP000293483">
    <property type="component" value="Unassembled WGS sequence"/>
</dbReference>
<evidence type="ECO:0000313" key="2">
    <source>
        <dbReference type="Proteomes" id="UP000293483"/>
    </source>
</evidence>
<dbReference type="AlphaFoldDB" id="A0A4Q7B4V9"/>
<accession>A0A4Q7B4V9</accession>
<reference evidence="1 2" key="1">
    <citation type="submission" date="2019-02" db="EMBL/GenBank/DDBJ databases">
        <title>The Batch Genome Submission of Acinetobacter spp. strains.</title>
        <authorList>
            <person name="Qin J."/>
            <person name="Hu Y."/>
            <person name="Ye H."/>
            <person name="Wei L."/>
            <person name="Feng Y."/>
            <person name="Zong Z."/>
        </authorList>
    </citation>
    <scope>NUCLEOTIDE SEQUENCE [LARGE SCALE GENOMIC DNA]</scope>
    <source>
        <strain evidence="1 2">WCHABo060081</strain>
    </source>
</reference>
<organism evidence="1 2">
    <name type="scientific">Acinetobacter bouvetii</name>
    <dbReference type="NCBI Taxonomy" id="202951"/>
    <lineage>
        <taxon>Bacteria</taxon>
        <taxon>Pseudomonadati</taxon>
        <taxon>Pseudomonadota</taxon>
        <taxon>Gammaproteobacteria</taxon>
        <taxon>Moraxellales</taxon>
        <taxon>Moraxellaceae</taxon>
        <taxon>Acinetobacter</taxon>
    </lineage>
</organism>
<sequence length="362" mass="41742">MSKQLEKGEIALFKYNKLRFSFAKLSAGDQQILTSDPWSLINSHIQQKISNSRGDNRVFLERALYFSSLAESFYKAANSILLPTRATLLYYGMLNLVKCFLSYKKIELETVHEHHGLNLPLGTKGIVQVKPNIQNAVNIFSTFSELLGKKINQTIDVKFDDAVQNIPEIHSLCHGLGLVPKRKLLPVQIEILTNTDHNKLFTEVIIDNEQKTKVDTTKFLKNKRRLYFREGYPREGKIVYRSKSRKSFTQENINIIYQNILKEYCEFDIEPILTNAGYRFYVDLKSTNLPHLSYTLLCMFYLGTVARYRPNEANQLLKGTLRPIVSEFVNLSPNQFLYQLCSILLEKECVMPFSSITPMSTI</sequence>
<comment type="caution">
    <text evidence="1">The sequence shown here is derived from an EMBL/GenBank/DDBJ whole genome shotgun (WGS) entry which is preliminary data.</text>
</comment>